<proteinExistence type="predicted"/>
<protein>
    <submittedName>
        <fullName evidence="1">Uncharacterized protein</fullName>
    </submittedName>
</protein>
<dbReference type="Proteomes" id="UP000216361">
    <property type="component" value="Unassembled WGS sequence"/>
</dbReference>
<keyword evidence="2" id="KW-1185">Reference proteome</keyword>
<dbReference type="EMBL" id="NOXS01000030">
    <property type="protein sequence ID" value="OYQ19696.1"/>
    <property type="molecule type" value="Genomic_DNA"/>
</dbReference>
<gene>
    <name evidence="1" type="ORF">CHR90_06115</name>
</gene>
<evidence type="ECO:0000313" key="2">
    <source>
        <dbReference type="Proteomes" id="UP000216361"/>
    </source>
</evidence>
<evidence type="ECO:0000313" key="1">
    <source>
        <dbReference type="EMBL" id="OYQ19696.1"/>
    </source>
</evidence>
<accession>A0A255XRS0</accession>
<reference evidence="1 2" key="1">
    <citation type="submission" date="2017-07" db="EMBL/GenBank/DDBJ databases">
        <title>Elstera cyanobacteriorum sp. nov., a novel bacterium isolated from cyanobacterial aggregates in a eutrophic lake.</title>
        <authorList>
            <person name="Cai H."/>
        </authorList>
    </citation>
    <scope>NUCLEOTIDE SEQUENCE [LARGE SCALE GENOMIC DNA]</scope>
    <source>
        <strain evidence="1 2">TH019</strain>
    </source>
</reference>
<name>A0A255XRS0_9PROT</name>
<comment type="caution">
    <text evidence="1">The sequence shown here is derived from an EMBL/GenBank/DDBJ whole genome shotgun (WGS) entry which is preliminary data.</text>
</comment>
<sequence>MELKMADISPVLGSIDKYIGAAEAAVRKGLGTAPKSSAPVNTAEASNTLGQATALNDTVSLADRADSLLLMYGADARFKGTVQGIKDNTSAKVLNAIGATASYTQAAPTTTNQTRTLENGTQRSTETTILSRTVQGTAAKNNNGIGVQRSFSETVIRESSGYQKSGTAIADTVRRETTEAVSTADAAKGTLTQSFTISAVITNSADSNTTYEQRNRVIVYSTNKDGNVQKSLREVLTSVVKNAAGEVIGTTQSEASETSVVDKATGTLKVSRVDDVVAASNSNGQTVVSTRRVSTNITTTDTSGGTNPTVGNVTITEKALSSNVVSRNDGTVDTASTTDRSSTFKGVGTTVTSGSTTLYSQASWLKSDGTLGGGATERTTSFVVKADTANPAQQVLNRSNSTNTTSNIGLRANGTIDVQAYSVGVSTSTNSKGKLSAPNFSVKGATITEQIAAGTQNAQSARQTGPNYLLANGVLTLQAVSDRTNGPTVTLDVANRRIQAVGRPTTAGATVDGIAGMLQVYNNKGSTRPLLVTRDKNDVLTAVEKNPTSQKSAQLAVQVYNGNYALGTATKGVRGFTPVTNLVKTA</sequence>
<dbReference type="AlphaFoldDB" id="A0A255XRS0"/>
<organism evidence="1 2">
    <name type="scientific">Elstera cyanobacteriorum</name>
    <dbReference type="NCBI Taxonomy" id="2022747"/>
    <lineage>
        <taxon>Bacteria</taxon>
        <taxon>Pseudomonadati</taxon>
        <taxon>Pseudomonadota</taxon>
        <taxon>Alphaproteobacteria</taxon>
        <taxon>Rhodospirillales</taxon>
        <taxon>Rhodospirillaceae</taxon>
        <taxon>Elstera</taxon>
    </lineage>
</organism>